<organism evidence="2 3">
    <name type="scientific">Gossypium stocksii</name>
    <dbReference type="NCBI Taxonomy" id="47602"/>
    <lineage>
        <taxon>Eukaryota</taxon>
        <taxon>Viridiplantae</taxon>
        <taxon>Streptophyta</taxon>
        <taxon>Embryophyta</taxon>
        <taxon>Tracheophyta</taxon>
        <taxon>Spermatophyta</taxon>
        <taxon>Magnoliopsida</taxon>
        <taxon>eudicotyledons</taxon>
        <taxon>Gunneridae</taxon>
        <taxon>Pentapetalae</taxon>
        <taxon>rosids</taxon>
        <taxon>malvids</taxon>
        <taxon>Malvales</taxon>
        <taxon>Malvaceae</taxon>
        <taxon>Malvoideae</taxon>
        <taxon>Gossypium</taxon>
    </lineage>
</organism>
<reference evidence="2 3" key="1">
    <citation type="journal article" date="2021" name="Plant Biotechnol. J.">
        <title>Multi-omics assisted identification of the key and species-specific regulatory components of drought-tolerant mechanisms in Gossypium stocksii.</title>
        <authorList>
            <person name="Yu D."/>
            <person name="Ke L."/>
            <person name="Zhang D."/>
            <person name="Wu Y."/>
            <person name="Sun Y."/>
            <person name="Mei J."/>
            <person name="Sun J."/>
            <person name="Sun Y."/>
        </authorList>
    </citation>
    <scope>NUCLEOTIDE SEQUENCE [LARGE SCALE GENOMIC DNA]</scope>
    <source>
        <strain evidence="3">cv. E1</strain>
        <tissue evidence="2">Leaf</tissue>
    </source>
</reference>
<dbReference type="EMBL" id="JAIQCV010000007">
    <property type="protein sequence ID" value="KAH1084397.1"/>
    <property type="molecule type" value="Genomic_DNA"/>
</dbReference>
<evidence type="ECO:0000256" key="1">
    <source>
        <dbReference type="SAM" id="MobiDB-lite"/>
    </source>
</evidence>
<proteinExistence type="predicted"/>
<evidence type="ECO:0000313" key="2">
    <source>
        <dbReference type="EMBL" id="KAH1084397.1"/>
    </source>
</evidence>
<comment type="caution">
    <text evidence="2">The sequence shown here is derived from an EMBL/GenBank/DDBJ whole genome shotgun (WGS) entry which is preliminary data.</text>
</comment>
<dbReference type="AlphaFoldDB" id="A0A9D4A4D1"/>
<protein>
    <submittedName>
        <fullName evidence="2">Uncharacterized protein</fullName>
    </submittedName>
</protein>
<feature type="compositionally biased region" description="Polar residues" evidence="1">
    <location>
        <begin position="83"/>
        <end position="117"/>
    </location>
</feature>
<sequence length="132" mass="14406">MGNRREATSIVTSTLTGLIDDNFNENEENVSGSDVSSSDVSGSDSDASERMRCSKGNRVGHNKKSCKEEVGQNIPVKRHQVDVPTQQQATSNQQEGTPTQQAAPTQLPTAPTRQQAALRQKLPFKRKPTTVR</sequence>
<feature type="compositionally biased region" description="Low complexity" evidence="1">
    <location>
        <begin position="30"/>
        <end position="45"/>
    </location>
</feature>
<dbReference type="Proteomes" id="UP000828251">
    <property type="component" value="Unassembled WGS sequence"/>
</dbReference>
<feature type="compositionally biased region" description="Basic residues" evidence="1">
    <location>
        <begin position="122"/>
        <end position="132"/>
    </location>
</feature>
<name>A0A9D4A4D1_9ROSI</name>
<feature type="region of interest" description="Disordered" evidence="1">
    <location>
        <begin position="1"/>
        <end position="132"/>
    </location>
</feature>
<keyword evidence="3" id="KW-1185">Reference proteome</keyword>
<gene>
    <name evidence="2" type="ORF">J1N35_024158</name>
</gene>
<accession>A0A9D4A4D1</accession>
<evidence type="ECO:0000313" key="3">
    <source>
        <dbReference type="Proteomes" id="UP000828251"/>
    </source>
</evidence>
<feature type="compositionally biased region" description="Basic residues" evidence="1">
    <location>
        <begin position="53"/>
        <end position="64"/>
    </location>
</feature>